<dbReference type="AlphaFoldDB" id="A0AAV5SQZ7"/>
<dbReference type="Proteomes" id="UP001432027">
    <property type="component" value="Unassembled WGS sequence"/>
</dbReference>
<dbReference type="EMBL" id="BTSX01000002">
    <property type="protein sequence ID" value="GMS85796.1"/>
    <property type="molecule type" value="Genomic_DNA"/>
</dbReference>
<dbReference type="InterPro" id="IPR000253">
    <property type="entry name" value="FHA_dom"/>
</dbReference>
<comment type="caution">
    <text evidence="2">The sequence shown here is derived from an EMBL/GenBank/DDBJ whole genome shotgun (WGS) entry which is preliminary data.</text>
</comment>
<dbReference type="CDD" id="cd00060">
    <property type="entry name" value="FHA"/>
    <property type="match status" value="1"/>
</dbReference>
<dbReference type="Gene3D" id="2.60.200.20">
    <property type="match status" value="1"/>
</dbReference>
<organism evidence="2 3">
    <name type="scientific">Pristionchus entomophagus</name>
    <dbReference type="NCBI Taxonomy" id="358040"/>
    <lineage>
        <taxon>Eukaryota</taxon>
        <taxon>Metazoa</taxon>
        <taxon>Ecdysozoa</taxon>
        <taxon>Nematoda</taxon>
        <taxon>Chromadorea</taxon>
        <taxon>Rhabditida</taxon>
        <taxon>Rhabditina</taxon>
        <taxon>Diplogasteromorpha</taxon>
        <taxon>Diplogasteroidea</taxon>
        <taxon>Neodiplogasteridae</taxon>
        <taxon>Pristionchus</taxon>
    </lineage>
</organism>
<protein>
    <recommendedName>
        <fullName evidence="1">FHA domain-containing protein</fullName>
    </recommendedName>
</protein>
<gene>
    <name evidence="2" type="ORF">PENTCL1PPCAC_7971</name>
</gene>
<accession>A0AAV5SQZ7</accession>
<dbReference type="SUPFAM" id="SSF49879">
    <property type="entry name" value="SMAD/FHA domain"/>
    <property type="match status" value="1"/>
</dbReference>
<keyword evidence="3" id="KW-1185">Reference proteome</keyword>
<feature type="non-terminal residue" evidence="2">
    <location>
        <position position="79"/>
    </location>
</feature>
<name>A0AAV5SQZ7_9BILA</name>
<reference evidence="2" key="1">
    <citation type="submission" date="2023-10" db="EMBL/GenBank/DDBJ databases">
        <title>Genome assembly of Pristionchus species.</title>
        <authorList>
            <person name="Yoshida K."/>
            <person name="Sommer R.J."/>
        </authorList>
    </citation>
    <scope>NUCLEOTIDE SEQUENCE</scope>
    <source>
        <strain evidence="2">RS0144</strain>
    </source>
</reference>
<dbReference type="Pfam" id="PF00498">
    <property type="entry name" value="FHA"/>
    <property type="match status" value="1"/>
</dbReference>
<evidence type="ECO:0000313" key="2">
    <source>
        <dbReference type="EMBL" id="GMS85796.1"/>
    </source>
</evidence>
<evidence type="ECO:0000313" key="3">
    <source>
        <dbReference type="Proteomes" id="UP001432027"/>
    </source>
</evidence>
<feature type="non-terminal residue" evidence="2">
    <location>
        <position position="1"/>
    </location>
</feature>
<sequence length="79" mass="8604">RYSSRGLDGVAIQRKTTIGSASSCDIKLNVPGVTPLHATIEYHPLTRSYWLRDHSIMATTVNGHAVVGQTELVDGDLVR</sequence>
<evidence type="ECO:0000259" key="1">
    <source>
        <dbReference type="PROSITE" id="PS50006"/>
    </source>
</evidence>
<dbReference type="PROSITE" id="PS50006">
    <property type="entry name" value="FHA_DOMAIN"/>
    <property type="match status" value="1"/>
</dbReference>
<feature type="domain" description="FHA" evidence="1">
    <location>
        <begin position="16"/>
        <end position="66"/>
    </location>
</feature>
<proteinExistence type="predicted"/>
<dbReference type="InterPro" id="IPR008984">
    <property type="entry name" value="SMAD_FHA_dom_sf"/>
</dbReference>